<comment type="caution">
    <text evidence="2">The sequence shown here is derived from an EMBL/GenBank/DDBJ whole genome shotgun (WGS) entry which is preliminary data.</text>
</comment>
<organism evidence="2 3">
    <name type="scientific">Bremerella cremea</name>
    <dbReference type="NCBI Taxonomy" id="1031537"/>
    <lineage>
        <taxon>Bacteria</taxon>
        <taxon>Pseudomonadati</taxon>
        <taxon>Planctomycetota</taxon>
        <taxon>Planctomycetia</taxon>
        <taxon>Pirellulales</taxon>
        <taxon>Pirellulaceae</taxon>
        <taxon>Bremerella</taxon>
    </lineage>
</organism>
<accession>A0A368KJN9</accession>
<gene>
    <name evidence="2" type="ORF">DTL42_25880</name>
</gene>
<sequence length="274" mass="30831">MKSAIVVTSLAWLCCLTAVMKAAPKVESDTTPIGQDEGANLEKWIFPASYRFPRKKALHVGIILPHPLKKIEKINFGQPSPGGREFLFELSLHFPAGDIRRTSKGQIMSAQDGDLIPYFDHVYRVNYQGDDVILTDMTKQVPPKMVPAATSRTVVLRETLTSLFRNWDSGPAQGTQQEFEWIDLEEIDDEWERAKLYRIPATHTYTPNDQGGWTYQQTSSEPSRQWVKVGDVLPIGGRAVLVKQIVAPRPIPNVGRPVGWIEFSLADKSEDEEN</sequence>
<reference evidence="2 3" key="1">
    <citation type="submission" date="2018-07" db="EMBL/GenBank/DDBJ databases">
        <title>Comparative genomes isolates from brazilian mangrove.</title>
        <authorList>
            <person name="De Araujo J.E."/>
            <person name="Taketani R.G."/>
            <person name="Silva M.C.P."/>
            <person name="Lourenco M.V."/>
            <person name="Oliveira V.M."/>
            <person name="Andreote F.D."/>
        </authorList>
    </citation>
    <scope>NUCLEOTIDE SEQUENCE [LARGE SCALE GENOMIC DNA]</scope>
    <source>
        <strain evidence="2 3">HEX PRIS-MGV</strain>
    </source>
</reference>
<evidence type="ECO:0000256" key="1">
    <source>
        <dbReference type="SAM" id="SignalP"/>
    </source>
</evidence>
<evidence type="ECO:0000313" key="2">
    <source>
        <dbReference type="EMBL" id="RCS40791.1"/>
    </source>
</evidence>
<dbReference type="Proteomes" id="UP000253562">
    <property type="component" value="Unassembled WGS sequence"/>
</dbReference>
<dbReference type="RefSeq" id="WP_114373901.1">
    <property type="nucleotide sequence ID" value="NZ_QPEX01000046.1"/>
</dbReference>
<protein>
    <submittedName>
        <fullName evidence="2">Uncharacterized protein</fullName>
    </submittedName>
</protein>
<evidence type="ECO:0000313" key="3">
    <source>
        <dbReference type="Proteomes" id="UP000253562"/>
    </source>
</evidence>
<feature type="chain" id="PRO_5016644782" evidence="1">
    <location>
        <begin position="23"/>
        <end position="274"/>
    </location>
</feature>
<proteinExistence type="predicted"/>
<name>A0A368KJN9_9BACT</name>
<keyword evidence="1" id="KW-0732">Signal</keyword>
<feature type="signal peptide" evidence="1">
    <location>
        <begin position="1"/>
        <end position="22"/>
    </location>
</feature>
<dbReference type="EMBL" id="QPEX01000046">
    <property type="protein sequence ID" value="RCS40791.1"/>
    <property type="molecule type" value="Genomic_DNA"/>
</dbReference>
<dbReference type="AlphaFoldDB" id="A0A368KJN9"/>